<organism evidence="1">
    <name type="scientific">marine metagenome</name>
    <dbReference type="NCBI Taxonomy" id="408172"/>
    <lineage>
        <taxon>unclassified sequences</taxon>
        <taxon>metagenomes</taxon>
        <taxon>ecological metagenomes</taxon>
    </lineage>
</organism>
<name>A0A382M7R0_9ZZZZ</name>
<feature type="non-terminal residue" evidence="1">
    <location>
        <position position="1"/>
    </location>
</feature>
<dbReference type="InterPro" id="IPR008775">
    <property type="entry name" value="Phytyl_CoA_dOase-like"/>
</dbReference>
<reference evidence="1" key="1">
    <citation type="submission" date="2018-05" db="EMBL/GenBank/DDBJ databases">
        <authorList>
            <person name="Lanie J.A."/>
            <person name="Ng W.-L."/>
            <person name="Kazmierczak K.M."/>
            <person name="Andrzejewski T.M."/>
            <person name="Davidsen T.M."/>
            <person name="Wayne K.J."/>
            <person name="Tettelin H."/>
            <person name="Glass J.I."/>
            <person name="Rusch D."/>
            <person name="Podicherti R."/>
            <person name="Tsui H.-C.T."/>
            <person name="Winkler M.E."/>
        </authorList>
    </citation>
    <scope>NUCLEOTIDE SEQUENCE</scope>
</reference>
<dbReference type="SUPFAM" id="SSF51197">
    <property type="entry name" value="Clavaminate synthase-like"/>
    <property type="match status" value="1"/>
</dbReference>
<dbReference type="Pfam" id="PF05721">
    <property type="entry name" value="PhyH"/>
    <property type="match status" value="1"/>
</dbReference>
<dbReference type="Gene3D" id="2.60.120.620">
    <property type="entry name" value="q2cbj1_9rhob like domain"/>
    <property type="match status" value="1"/>
</dbReference>
<sequence>KEPGLGPSVAWHQDGTTHWDSPDWDQGAHGFNFMAQLYPSTAGNAVWVLPGSHKMGKIDIARQVTESGSERLSGAVPLLSGAGDVIVNNRQMLHGSFANTSKDLRITLNEGFFPRARVLNVKTTRLDGKEELYDEERIFKRTGIIALAIDARRQHFPEETSYVYKPLLGDENKFRWTNETRESILRDYNLLDMYI</sequence>
<dbReference type="EMBL" id="UINC01090902">
    <property type="protein sequence ID" value="SVC43241.1"/>
    <property type="molecule type" value="Genomic_DNA"/>
</dbReference>
<evidence type="ECO:0008006" key="2">
    <source>
        <dbReference type="Google" id="ProtNLM"/>
    </source>
</evidence>
<proteinExistence type="predicted"/>
<protein>
    <recommendedName>
        <fullName evidence="2">Phytanoyl-CoA dioxygenase</fullName>
    </recommendedName>
</protein>
<dbReference type="AlphaFoldDB" id="A0A382M7R0"/>
<gene>
    <name evidence="1" type="ORF">METZ01_LOCUS296095</name>
</gene>
<accession>A0A382M7R0</accession>
<evidence type="ECO:0000313" key="1">
    <source>
        <dbReference type="EMBL" id="SVC43241.1"/>
    </source>
</evidence>